<evidence type="ECO:0000313" key="13">
    <source>
        <dbReference type="Proteomes" id="UP000239047"/>
    </source>
</evidence>
<keyword evidence="6 9" id="KW-0238">DNA-binding</keyword>
<dbReference type="PANTHER" id="PTHR45526:SF1">
    <property type="entry name" value="TRANSCRIPTIONAL REGULATORY PROTEIN DCUR-RELATED"/>
    <property type="match status" value="1"/>
</dbReference>
<dbReference type="RefSeq" id="WP_104057785.1">
    <property type="nucleotide sequence ID" value="NZ_PREZ01000003.1"/>
</dbReference>
<evidence type="ECO:0000256" key="6">
    <source>
        <dbReference type="ARBA" id="ARBA00023125"/>
    </source>
</evidence>
<evidence type="ECO:0000256" key="2">
    <source>
        <dbReference type="ARBA" id="ARBA00022490"/>
    </source>
</evidence>
<sequence length="235" mass="26410">MINVLVIEDDPMVSKLNQSYVNEVEGFRLAGAAYTYAEAAALLEQQKVDLILLDIYIGAKNGLDLLKNLRTEQNWNGDAILITAASDVQSVQTAMRHGAVDYIMKPFDFPRFQQALLSYKEKHILFQAHDTLDQKKLDERFFALKESAQIELPKGLSTNTLRTIVKTIESLPESAFSSEHVAEKSSISTVSVRKYLKFLAEAGVLGERVTYGSVGRPLHLYVIRKENLLLIDHLL</sequence>
<accession>A0A2S5GDG7</accession>
<dbReference type="PROSITE" id="PS50110">
    <property type="entry name" value="RESPONSE_REGULATORY"/>
    <property type="match status" value="1"/>
</dbReference>
<keyword evidence="8 9" id="KW-0804">Transcription</keyword>
<dbReference type="OrthoDB" id="9759232at2"/>
<dbReference type="EMBL" id="PREZ01000003">
    <property type="protein sequence ID" value="PPA71036.1"/>
    <property type="molecule type" value="Genomic_DNA"/>
</dbReference>
<dbReference type="SMART" id="SM00448">
    <property type="entry name" value="REC"/>
    <property type="match status" value="1"/>
</dbReference>
<evidence type="ECO:0000256" key="3">
    <source>
        <dbReference type="ARBA" id="ARBA00022553"/>
    </source>
</evidence>
<feature type="modified residue" description="4-aspartylphosphate" evidence="10">
    <location>
        <position position="54"/>
    </location>
</feature>
<evidence type="ECO:0000256" key="10">
    <source>
        <dbReference type="PROSITE-ProRule" id="PRU00169"/>
    </source>
</evidence>
<evidence type="ECO:0000256" key="7">
    <source>
        <dbReference type="ARBA" id="ARBA00023159"/>
    </source>
</evidence>
<evidence type="ECO:0000259" key="11">
    <source>
        <dbReference type="PROSITE" id="PS50110"/>
    </source>
</evidence>
<dbReference type="PIRSF" id="PIRSF006171">
    <property type="entry name" value="RR_citrat_malat"/>
    <property type="match status" value="1"/>
</dbReference>
<proteinExistence type="predicted"/>
<evidence type="ECO:0000256" key="4">
    <source>
        <dbReference type="ARBA" id="ARBA00023012"/>
    </source>
</evidence>
<dbReference type="InterPro" id="IPR011006">
    <property type="entry name" value="CheY-like_superfamily"/>
</dbReference>
<dbReference type="SUPFAM" id="SSF52172">
    <property type="entry name" value="CheY-like"/>
    <property type="match status" value="1"/>
</dbReference>
<dbReference type="GO" id="GO:0003700">
    <property type="term" value="F:DNA-binding transcription factor activity"/>
    <property type="evidence" value="ECO:0007669"/>
    <property type="project" value="InterPro"/>
</dbReference>
<evidence type="ECO:0000256" key="5">
    <source>
        <dbReference type="ARBA" id="ARBA00023015"/>
    </source>
</evidence>
<organism evidence="12 13">
    <name type="scientific">Jeotgalibacillus proteolyticus</name>
    <dbReference type="NCBI Taxonomy" id="2082395"/>
    <lineage>
        <taxon>Bacteria</taxon>
        <taxon>Bacillati</taxon>
        <taxon>Bacillota</taxon>
        <taxon>Bacilli</taxon>
        <taxon>Bacillales</taxon>
        <taxon>Caryophanaceae</taxon>
        <taxon>Jeotgalibacillus</taxon>
    </lineage>
</organism>
<keyword evidence="3 10" id="KW-0597">Phosphoprotein</keyword>
<keyword evidence="4 9" id="KW-0902">Two-component regulatory system</keyword>
<keyword evidence="5 9" id="KW-0805">Transcription regulation</keyword>
<reference evidence="12 13" key="1">
    <citation type="submission" date="2018-02" db="EMBL/GenBank/DDBJ databases">
        <title>Jeotgalibacillus proteolyticum sp. nov. a protease producing bacterium isolated from ocean sediments of Laizhou Bay.</title>
        <authorList>
            <person name="Li Y."/>
        </authorList>
    </citation>
    <scope>NUCLEOTIDE SEQUENCE [LARGE SCALE GENOMIC DNA]</scope>
    <source>
        <strain evidence="12 13">22-7</strain>
    </source>
</reference>
<feature type="domain" description="Response regulatory" evidence="11">
    <location>
        <begin position="3"/>
        <end position="120"/>
    </location>
</feature>
<evidence type="ECO:0000256" key="8">
    <source>
        <dbReference type="ARBA" id="ARBA00023163"/>
    </source>
</evidence>
<evidence type="ECO:0000256" key="1">
    <source>
        <dbReference type="ARBA" id="ARBA00004496"/>
    </source>
</evidence>
<dbReference type="GO" id="GO:0005737">
    <property type="term" value="C:cytoplasm"/>
    <property type="evidence" value="ECO:0007669"/>
    <property type="project" value="UniProtKB-SubCell"/>
</dbReference>
<dbReference type="InterPro" id="IPR024187">
    <property type="entry name" value="Sig_transdc_resp-reg_cit/mal"/>
</dbReference>
<dbReference type="GO" id="GO:0000156">
    <property type="term" value="F:phosphorelay response regulator activity"/>
    <property type="evidence" value="ECO:0007669"/>
    <property type="project" value="TreeGrafter"/>
</dbReference>
<dbReference type="GO" id="GO:0003677">
    <property type="term" value="F:DNA binding"/>
    <property type="evidence" value="ECO:0007669"/>
    <property type="project" value="UniProtKB-KW"/>
</dbReference>
<dbReference type="InterPro" id="IPR051271">
    <property type="entry name" value="2C-system_Tx_regulators"/>
</dbReference>
<name>A0A2S5GDG7_9BACL</name>
<keyword evidence="7 9" id="KW-0010">Activator</keyword>
<dbReference type="Gene3D" id="3.40.50.2300">
    <property type="match status" value="1"/>
</dbReference>
<evidence type="ECO:0000256" key="9">
    <source>
        <dbReference type="PIRNR" id="PIRNR006171"/>
    </source>
</evidence>
<keyword evidence="2 9" id="KW-0963">Cytoplasm</keyword>
<dbReference type="Pfam" id="PF00072">
    <property type="entry name" value="Response_reg"/>
    <property type="match status" value="1"/>
</dbReference>
<comment type="caution">
    <text evidence="12">The sequence shown here is derived from an EMBL/GenBank/DDBJ whole genome shotgun (WGS) entry which is preliminary data.</text>
</comment>
<protein>
    <recommendedName>
        <fullName evidence="9">Transcriptional regulatory protein</fullName>
    </recommendedName>
</protein>
<gene>
    <name evidence="12" type="ORF">C4B60_09675</name>
</gene>
<dbReference type="Proteomes" id="UP000239047">
    <property type="component" value="Unassembled WGS sequence"/>
</dbReference>
<dbReference type="PANTHER" id="PTHR45526">
    <property type="entry name" value="TRANSCRIPTIONAL REGULATORY PROTEIN DPIA"/>
    <property type="match status" value="1"/>
</dbReference>
<dbReference type="InterPro" id="IPR001789">
    <property type="entry name" value="Sig_transdc_resp-reg_receiver"/>
</dbReference>
<comment type="subcellular location">
    <subcellularLocation>
        <location evidence="1 9">Cytoplasm</location>
    </subcellularLocation>
</comment>
<keyword evidence="13" id="KW-1185">Reference proteome</keyword>
<evidence type="ECO:0000313" key="12">
    <source>
        <dbReference type="EMBL" id="PPA71036.1"/>
    </source>
</evidence>
<dbReference type="AlphaFoldDB" id="A0A2S5GDG7"/>